<protein>
    <submittedName>
        <fullName evidence="3">MEGF10_11</fullName>
    </submittedName>
</protein>
<sequence>MMILQSCTCSISECPTGFTSKAGSICIPCPGNSYGLRCAEHCKCHHGERCDHEHGCVKLGGETISIDKSDFYTFTHVTTLLPMFPANKTENNLQTIEGGGSKGSSSKKIILYGIGGGSAISTIFLLALFVYIYRRYKLSKKKERFESIRNNIPLTQQSGISDTVEDQSQINEEGNDYEEIDESAILREPITSSNASSSSTNYSNDNSVTGGTDHDGYLHPYHSLYSSDIIQENNKEKENMNIIGMNIHGNDQFSVSVKDETFGSKHEKLVSKADNIYLDVIDKDNSSDEGDQKADCKRVVFFL</sequence>
<keyword evidence="2" id="KW-1133">Transmembrane helix</keyword>
<keyword evidence="2" id="KW-0812">Transmembrane</keyword>
<keyword evidence="4" id="KW-1185">Reference proteome</keyword>
<dbReference type="EMBL" id="CACVKT020005880">
    <property type="protein sequence ID" value="CAC5398306.1"/>
    <property type="molecule type" value="Genomic_DNA"/>
</dbReference>
<reference evidence="3 4" key="1">
    <citation type="submission" date="2020-06" db="EMBL/GenBank/DDBJ databases">
        <authorList>
            <person name="Li R."/>
            <person name="Bekaert M."/>
        </authorList>
    </citation>
    <scope>NUCLEOTIDE SEQUENCE [LARGE SCALE GENOMIC DNA]</scope>
    <source>
        <strain evidence="4">wild</strain>
    </source>
</reference>
<name>A0A6J8CS37_MYTCO</name>
<keyword evidence="2" id="KW-0472">Membrane</keyword>
<gene>
    <name evidence="3" type="ORF">MCOR_32686</name>
</gene>
<evidence type="ECO:0000313" key="3">
    <source>
        <dbReference type="EMBL" id="CAC5398306.1"/>
    </source>
</evidence>
<feature type="transmembrane region" description="Helical" evidence="2">
    <location>
        <begin position="109"/>
        <end position="133"/>
    </location>
</feature>
<accession>A0A6J8CS37</accession>
<feature type="compositionally biased region" description="Low complexity" evidence="1">
    <location>
        <begin position="192"/>
        <end position="207"/>
    </location>
</feature>
<proteinExistence type="predicted"/>
<dbReference type="AlphaFoldDB" id="A0A6J8CS37"/>
<feature type="region of interest" description="Disordered" evidence="1">
    <location>
        <begin position="191"/>
        <end position="213"/>
    </location>
</feature>
<evidence type="ECO:0000256" key="2">
    <source>
        <dbReference type="SAM" id="Phobius"/>
    </source>
</evidence>
<evidence type="ECO:0000256" key="1">
    <source>
        <dbReference type="SAM" id="MobiDB-lite"/>
    </source>
</evidence>
<organism evidence="3 4">
    <name type="scientific">Mytilus coruscus</name>
    <name type="common">Sea mussel</name>
    <dbReference type="NCBI Taxonomy" id="42192"/>
    <lineage>
        <taxon>Eukaryota</taxon>
        <taxon>Metazoa</taxon>
        <taxon>Spiralia</taxon>
        <taxon>Lophotrochozoa</taxon>
        <taxon>Mollusca</taxon>
        <taxon>Bivalvia</taxon>
        <taxon>Autobranchia</taxon>
        <taxon>Pteriomorphia</taxon>
        <taxon>Mytilida</taxon>
        <taxon>Mytiloidea</taxon>
        <taxon>Mytilidae</taxon>
        <taxon>Mytilinae</taxon>
        <taxon>Mytilus</taxon>
    </lineage>
</organism>
<dbReference type="Proteomes" id="UP000507470">
    <property type="component" value="Unassembled WGS sequence"/>
</dbReference>
<evidence type="ECO:0000313" key="4">
    <source>
        <dbReference type="Proteomes" id="UP000507470"/>
    </source>
</evidence>